<proteinExistence type="predicted"/>
<keyword evidence="3" id="KW-1185">Reference proteome</keyword>
<dbReference type="Proteomes" id="UP000000304">
    <property type="component" value="Chromosome 3R"/>
</dbReference>
<name>B4QTC7_DROSI</name>
<sequence>MRLFASSGQAATSPALAHSSRDEAGEVIENSHTRRAGCSVLQSSGGKSRSLERYSGAPRYTSRLWRCCRPMPRHGQHSWPTPRPFRS</sequence>
<feature type="compositionally biased region" description="Polar residues" evidence="1">
    <location>
        <begin position="1"/>
        <end position="12"/>
    </location>
</feature>
<dbReference type="OrthoDB" id="10057795at2759"/>
<evidence type="ECO:0000313" key="3">
    <source>
        <dbReference type="Proteomes" id="UP000000304"/>
    </source>
</evidence>
<evidence type="ECO:0000313" key="2">
    <source>
        <dbReference type="EMBL" id="EDX12329.1"/>
    </source>
</evidence>
<organism evidence="2 3">
    <name type="scientific">Drosophila simulans</name>
    <name type="common">Fruit fly</name>
    <dbReference type="NCBI Taxonomy" id="7240"/>
    <lineage>
        <taxon>Eukaryota</taxon>
        <taxon>Metazoa</taxon>
        <taxon>Ecdysozoa</taxon>
        <taxon>Arthropoda</taxon>
        <taxon>Hexapoda</taxon>
        <taxon>Insecta</taxon>
        <taxon>Pterygota</taxon>
        <taxon>Neoptera</taxon>
        <taxon>Endopterygota</taxon>
        <taxon>Diptera</taxon>
        <taxon>Brachycera</taxon>
        <taxon>Muscomorpha</taxon>
        <taxon>Ephydroidea</taxon>
        <taxon>Drosophilidae</taxon>
        <taxon>Drosophila</taxon>
        <taxon>Sophophora</taxon>
    </lineage>
</organism>
<feature type="region of interest" description="Disordered" evidence="1">
    <location>
        <begin position="1"/>
        <end position="54"/>
    </location>
</feature>
<protein>
    <submittedName>
        <fullName evidence="2">GD19296</fullName>
    </submittedName>
</protein>
<gene>
    <name evidence="2" type="primary">Dsim\GD19296</name>
    <name evidence="2" type="ORF">Dsim_GD19296</name>
</gene>
<reference evidence="2 3" key="1">
    <citation type="journal article" date="2007" name="Nature">
        <title>Evolution of genes and genomes on the Drosophila phylogeny.</title>
        <authorList>
            <consortium name="Drosophila 12 Genomes Consortium"/>
            <person name="Clark A.G."/>
            <person name="Eisen M.B."/>
            <person name="Smith D.R."/>
            <person name="Bergman C.M."/>
            <person name="Oliver B."/>
            <person name="Markow T.A."/>
            <person name="Kaufman T.C."/>
            <person name="Kellis M."/>
            <person name="Gelbart W."/>
            <person name="Iyer V.N."/>
            <person name="Pollard D.A."/>
            <person name="Sackton T.B."/>
            <person name="Larracuente A.M."/>
            <person name="Singh N.D."/>
            <person name="Abad J.P."/>
            <person name="Abt D.N."/>
            <person name="Adryan B."/>
            <person name="Aguade M."/>
            <person name="Akashi H."/>
            <person name="Anderson W.W."/>
            <person name="Aquadro C.F."/>
            <person name="Ardell D.H."/>
            <person name="Arguello R."/>
            <person name="Artieri C.G."/>
            <person name="Barbash D.A."/>
            <person name="Barker D."/>
            <person name="Barsanti P."/>
            <person name="Batterham P."/>
            <person name="Batzoglou S."/>
            <person name="Begun D."/>
            <person name="Bhutkar A."/>
            <person name="Blanco E."/>
            <person name="Bosak S.A."/>
            <person name="Bradley R.K."/>
            <person name="Brand A.D."/>
            <person name="Brent M.R."/>
            <person name="Brooks A.N."/>
            <person name="Brown R.H."/>
            <person name="Butlin R.K."/>
            <person name="Caggese C."/>
            <person name="Calvi B.R."/>
            <person name="Bernardo de Carvalho A."/>
            <person name="Caspi A."/>
            <person name="Castrezana S."/>
            <person name="Celniker S.E."/>
            <person name="Chang J.L."/>
            <person name="Chapple C."/>
            <person name="Chatterji S."/>
            <person name="Chinwalla A."/>
            <person name="Civetta A."/>
            <person name="Clifton S.W."/>
            <person name="Comeron J.M."/>
            <person name="Costello J.C."/>
            <person name="Coyne J.A."/>
            <person name="Daub J."/>
            <person name="David R.G."/>
            <person name="Delcher A.L."/>
            <person name="Delehaunty K."/>
            <person name="Do C.B."/>
            <person name="Ebling H."/>
            <person name="Edwards K."/>
            <person name="Eickbush T."/>
            <person name="Evans J.D."/>
            <person name="Filipski A."/>
            <person name="Findeiss S."/>
            <person name="Freyhult E."/>
            <person name="Fulton L."/>
            <person name="Fulton R."/>
            <person name="Garcia A.C."/>
            <person name="Gardiner A."/>
            <person name="Garfield D.A."/>
            <person name="Garvin B.E."/>
            <person name="Gibson G."/>
            <person name="Gilbert D."/>
            <person name="Gnerre S."/>
            <person name="Godfrey J."/>
            <person name="Good R."/>
            <person name="Gotea V."/>
            <person name="Gravely B."/>
            <person name="Greenberg A.J."/>
            <person name="Griffiths-Jones S."/>
            <person name="Gross S."/>
            <person name="Guigo R."/>
            <person name="Gustafson E.A."/>
            <person name="Haerty W."/>
            <person name="Hahn M.W."/>
            <person name="Halligan D.L."/>
            <person name="Halpern A.L."/>
            <person name="Halter G.M."/>
            <person name="Han M.V."/>
            <person name="Heger A."/>
            <person name="Hillier L."/>
            <person name="Hinrichs A.S."/>
            <person name="Holmes I."/>
            <person name="Hoskins R.A."/>
            <person name="Hubisz M.J."/>
            <person name="Hultmark D."/>
            <person name="Huntley M.A."/>
            <person name="Jaffe D.B."/>
            <person name="Jagadeeshan S."/>
            <person name="Jeck W.R."/>
            <person name="Johnson J."/>
            <person name="Jones C.D."/>
            <person name="Jordan W.C."/>
            <person name="Karpen G.H."/>
            <person name="Kataoka E."/>
            <person name="Keightley P.D."/>
            <person name="Kheradpour P."/>
            <person name="Kirkness E.F."/>
            <person name="Koerich L.B."/>
            <person name="Kristiansen K."/>
            <person name="Kudrna D."/>
            <person name="Kulathinal R.J."/>
            <person name="Kumar S."/>
            <person name="Kwok R."/>
            <person name="Lander E."/>
            <person name="Langley C.H."/>
            <person name="Lapoint R."/>
            <person name="Lazzaro B.P."/>
            <person name="Lee S.J."/>
            <person name="Levesque L."/>
            <person name="Li R."/>
            <person name="Lin C.F."/>
            <person name="Lin M.F."/>
            <person name="Lindblad-Toh K."/>
            <person name="Llopart A."/>
            <person name="Long M."/>
            <person name="Low L."/>
            <person name="Lozovsky E."/>
            <person name="Lu J."/>
            <person name="Luo M."/>
            <person name="Machado C.A."/>
            <person name="Makalowski W."/>
            <person name="Marzo M."/>
            <person name="Matsuda M."/>
            <person name="Matzkin L."/>
            <person name="McAllister B."/>
            <person name="McBride C.S."/>
            <person name="McKernan B."/>
            <person name="McKernan K."/>
            <person name="Mendez-Lago M."/>
            <person name="Minx P."/>
            <person name="Mollenhauer M.U."/>
            <person name="Montooth K."/>
            <person name="Mount S.M."/>
            <person name="Mu X."/>
            <person name="Myers E."/>
            <person name="Negre B."/>
            <person name="Newfeld S."/>
            <person name="Nielsen R."/>
            <person name="Noor M.A."/>
            <person name="O'Grady P."/>
            <person name="Pachter L."/>
            <person name="Papaceit M."/>
            <person name="Parisi M.J."/>
            <person name="Parisi M."/>
            <person name="Parts L."/>
            <person name="Pedersen J.S."/>
            <person name="Pesole G."/>
            <person name="Phillippy A.M."/>
            <person name="Ponting C.P."/>
            <person name="Pop M."/>
            <person name="Porcelli D."/>
            <person name="Powell J.R."/>
            <person name="Prohaska S."/>
            <person name="Pruitt K."/>
            <person name="Puig M."/>
            <person name="Quesneville H."/>
            <person name="Ram K.R."/>
            <person name="Rand D."/>
            <person name="Rasmussen M.D."/>
            <person name="Reed L.K."/>
            <person name="Reenan R."/>
            <person name="Reily A."/>
            <person name="Remington K.A."/>
            <person name="Rieger T.T."/>
            <person name="Ritchie M.G."/>
            <person name="Robin C."/>
            <person name="Rogers Y.H."/>
            <person name="Rohde C."/>
            <person name="Rozas J."/>
            <person name="Rubenfield M.J."/>
            <person name="Ruiz A."/>
            <person name="Russo S."/>
            <person name="Salzberg S.L."/>
            <person name="Sanchez-Gracia A."/>
            <person name="Saranga D.J."/>
            <person name="Sato H."/>
            <person name="Schaeffer S.W."/>
            <person name="Schatz M.C."/>
            <person name="Schlenke T."/>
            <person name="Schwartz R."/>
            <person name="Segarra C."/>
            <person name="Singh R.S."/>
            <person name="Sirot L."/>
            <person name="Sirota M."/>
            <person name="Sisneros N.B."/>
            <person name="Smith C.D."/>
            <person name="Smith T.F."/>
            <person name="Spieth J."/>
            <person name="Stage D.E."/>
            <person name="Stark A."/>
            <person name="Stephan W."/>
            <person name="Strausberg R.L."/>
            <person name="Strempel S."/>
            <person name="Sturgill D."/>
            <person name="Sutton G."/>
            <person name="Sutton G.G."/>
            <person name="Tao W."/>
            <person name="Teichmann S."/>
            <person name="Tobari Y.N."/>
            <person name="Tomimura Y."/>
            <person name="Tsolas J.M."/>
            <person name="Valente V.L."/>
            <person name="Venter E."/>
            <person name="Venter J.C."/>
            <person name="Vicario S."/>
            <person name="Vieira F.G."/>
            <person name="Vilella A.J."/>
            <person name="Villasante A."/>
            <person name="Walenz B."/>
            <person name="Wang J."/>
            <person name="Wasserman M."/>
            <person name="Watts T."/>
            <person name="Wilson D."/>
            <person name="Wilson R.K."/>
            <person name="Wing R.A."/>
            <person name="Wolfner M.F."/>
            <person name="Wong A."/>
            <person name="Wong G.K."/>
            <person name="Wu C.I."/>
            <person name="Wu G."/>
            <person name="Yamamoto D."/>
            <person name="Yang H.P."/>
            <person name="Yang S.P."/>
            <person name="Yorke J.A."/>
            <person name="Yoshida K."/>
            <person name="Zdobnov E."/>
            <person name="Zhang P."/>
            <person name="Zhang Y."/>
            <person name="Zimin A.V."/>
            <person name="Baldwin J."/>
            <person name="Abdouelleil A."/>
            <person name="Abdulkadir J."/>
            <person name="Abebe A."/>
            <person name="Abera B."/>
            <person name="Abreu J."/>
            <person name="Acer S.C."/>
            <person name="Aftuck L."/>
            <person name="Alexander A."/>
            <person name="An P."/>
            <person name="Anderson E."/>
            <person name="Anderson S."/>
            <person name="Arachi H."/>
            <person name="Azer M."/>
            <person name="Bachantsang P."/>
            <person name="Barry A."/>
            <person name="Bayul T."/>
            <person name="Berlin A."/>
            <person name="Bessette D."/>
            <person name="Bloom T."/>
            <person name="Blye J."/>
            <person name="Boguslavskiy L."/>
            <person name="Bonnet C."/>
            <person name="Boukhgalter B."/>
            <person name="Bourzgui I."/>
            <person name="Brown A."/>
            <person name="Cahill P."/>
            <person name="Channer S."/>
            <person name="Cheshatsang Y."/>
            <person name="Chuda L."/>
            <person name="Citroen M."/>
            <person name="Collymore A."/>
            <person name="Cooke P."/>
            <person name="Costello M."/>
            <person name="D'Aco K."/>
            <person name="Daza R."/>
            <person name="De Haan G."/>
            <person name="DeGray S."/>
            <person name="DeMaso C."/>
            <person name="Dhargay N."/>
            <person name="Dooley K."/>
            <person name="Dooley E."/>
            <person name="Doricent M."/>
            <person name="Dorje P."/>
            <person name="Dorjee K."/>
            <person name="Dupes A."/>
            <person name="Elong R."/>
            <person name="Falk J."/>
            <person name="Farina A."/>
            <person name="Faro S."/>
            <person name="Ferguson D."/>
            <person name="Fisher S."/>
            <person name="Foley C.D."/>
            <person name="Franke A."/>
            <person name="Friedrich D."/>
            <person name="Gadbois L."/>
            <person name="Gearin G."/>
            <person name="Gearin C.R."/>
            <person name="Giannoukos G."/>
            <person name="Goode T."/>
            <person name="Graham J."/>
            <person name="Grandbois E."/>
            <person name="Grewal S."/>
            <person name="Gyaltsen K."/>
            <person name="Hafez N."/>
            <person name="Hagos B."/>
            <person name="Hall J."/>
            <person name="Henson C."/>
            <person name="Hollinger A."/>
            <person name="Honan T."/>
            <person name="Huard M.D."/>
            <person name="Hughes L."/>
            <person name="Hurhula B."/>
            <person name="Husby M.E."/>
            <person name="Kamat A."/>
            <person name="Kanga B."/>
            <person name="Kashin S."/>
            <person name="Khazanovich D."/>
            <person name="Kisner P."/>
            <person name="Lance K."/>
            <person name="Lara M."/>
            <person name="Lee W."/>
            <person name="Lennon N."/>
            <person name="Letendre F."/>
            <person name="LeVine R."/>
            <person name="Lipovsky A."/>
            <person name="Liu X."/>
            <person name="Liu J."/>
            <person name="Liu S."/>
            <person name="Lokyitsang T."/>
            <person name="Lokyitsang Y."/>
            <person name="Lubonja R."/>
            <person name="Lui A."/>
            <person name="MacDonald P."/>
            <person name="Magnisalis V."/>
            <person name="Maru K."/>
            <person name="Matthews C."/>
            <person name="McCusker W."/>
            <person name="McDonough S."/>
            <person name="Mehta T."/>
            <person name="Meldrim J."/>
            <person name="Meneus L."/>
            <person name="Mihai O."/>
            <person name="Mihalev A."/>
            <person name="Mihova T."/>
            <person name="Mittelman R."/>
            <person name="Mlenga V."/>
            <person name="Montmayeur A."/>
            <person name="Mulrain L."/>
            <person name="Navidi A."/>
            <person name="Naylor J."/>
            <person name="Negash T."/>
            <person name="Nguyen T."/>
            <person name="Nguyen N."/>
            <person name="Nicol R."/>
            <person name="Norbu C."/>
            <person name="Norbu N."/>
            <person name="Novod N."/>
            <person name="O'Neill B."/>
            <person name="Osman S."/>
            <person name="Markiewicz E."/>
            <person name="Oyono O.L."/>
            <person name="Patti C."/>
            <person name="Phunkhang P."/>
            <person name="Pierre F."/>
            <person name="Priest M."/>
            <person name="Raghuraman S."/>
            <person name="Rege F."/>
            <person name="Reyes R."/>
            <person name="Rise C."/>
            <person name="Rogov P."/>
            <person name="Ross K."/>
            <person name="Ryan E."/>
            <person name="Settipalli S."/>
            <person name="Shea T."/>
            <person name="Sherpa N."/>
            <person name="Shi L."/>
            <person name="Shih D."/>
            <person name="Sparrow T."/>
            <person name="Spaulding J."/>
            <person name="Stalker J."/>
            <person name="Stange-Thomann N."/>
            <person name="Stavropoulos S."/>
            <person name="Stone C."/>
            <person name="Strader C."/>
            <person name="Tesfaye S."/>
            <person name="Thomson T."/>
            <person name="Thoulutsang Y."/>
            <person name="Thoulutsang D."/>
            <person name="Topham K."/>
            <person name="Topping I."/>
            <person name="Tsamla T."/>
            <person name="Vassiliev H."/>
            <person name="Vo A."/>
            <person name="Wangchuk T."/>
            <person name="Wangdi T."/>
            <person name="Weiand M."/>
            <person name="Wilkinson J."/>
            <person name="Wilson A."/>
            <person name="Yadav S."/>
            <person name="Young G."/>
            <person name="Yu Q."/>
            <person name="Zembek L."/>
            <person name="Zhong D."/>
            <person name="Zimmer A."/>
            <person name="Zwirko Z."/>
            <person name="Jaffe D.B."/>
            <person name="Alvarez P."/>
            <person name="Brockman W."/>
            <person name="Butler J."/>
            <person name="Chin C."/>
            <person name="Gnerre S."/>
            <person name="Grabherr M."/>
            <person name="Kleber M."/>
            <person name="Mauceli E."/>
            <person name="MacCallum I."/>
        </authorList>
    </citation>
    <scope>NUCLEOTIDE SEQUENCE [LARGE SCALE GENOMIC DNA]</scope>
    <source>
        <strain evidence="3">white501</strain>
    </source>
</reference>
<dbReference type="AlphaFoldDB" id="B4QTC7"/>
<evidence type="ECO:0000256" key="1">
    <source>
        <dbReference type="SAM" id="MobiDB-lite"/>
    </source>
</evidence>
<accession>B4QTC7</accession>
<dbReference type="HOGENOM" id="CLU_2485749_0_0_1"/>
<dbReference type="EMBL" id="CM000364">
    <property type="protein sequence ID" value="EDX12329.1"/>
    <property type="molecule type" value="Genomic_DNA"/>
</dbReference>
<feature type="compositionally biased region" description="Basic and acidic residues" evidence="1">
    <location>
        <begin position="19"/>
        <end position="32"/>
    </location>
</feature>